<dbReference type="InterPro" id="IPR002625">
    <property type="entry name" value="Smr_dom"/>
</dbReference>
<dbReference type="InterPro" id="IPR036063">
    <property type="entry name" value="Smr_dom_sf"/>
</dbReference>
<accession>A0A3M0C0D5</accession>
<dbReference type="EMBL" id="REFR01000015">
    <property type="protein sequence ID" value="RMB01800.1"/>
    <property type="molecule type" value="Genomic_DNA"/>
</dbReference>
<dbReference type="SUPFAM" id="SSF160443">
    <property type="entry name" value="SMR domain-like"/>
    <property type="match status" value="1"/>
</dbReference>
<dbReference type="Proteomes" id="UP000271227">
    <property type="component" value="Unassembled WGS sequence"/>
</dbReference>
<dbReference type="Pfam" id="PF01713">
    <property type="entry name" value="Smr"/>
    <property type="match status" value="1"/>
</dbReference>
<dbReference type="PANTHER" id="PTHR35562">
    <property type="entry name" value="DNA ENDONUCLEASE SMRA-RELATED"/>
    <property type="match status" value="1"/>
</dbReference>
<dbReference type="Gene3D" id="3.30.1370.110">
    <property type="match status" value="1"/>
</dbReference>
<comment type="caution">
    <text evidence="3">The sequence shown here is derived from an EMBL/GenBank/DDBJ whole genome shotgun (WGS) entry which is preliminary data.</text>
</comment>
<evidence type="ECO:0000313" key="3">
    <source>
        <dbReference type="EMBL" id="RMB01800.1"/>
    </source>
</evidence>
<dbReference type="GO" id="GO:0004519">
    <property type="term" value="F:endonuclease activity"/>
    <property type="evidence" value="ECO:0007669"/>
    <property type="project" value="UniProtKB-KW"/>
</dbReference>
<proteinExistence type="predicted"/>
<dbReference type="SMART" id="SM00463">
    <property type="entry name" value="SMR"/>
    <property type="match status" value="1"/>
</dbReference>
<dbReference type="RefSeq" id="WP_121939966.1">
    <property type="nucleotide sequence ID" value="NZ_REFR01000015.1"/>
</dbReference>
<dbReference type="PANTHER" id="PTHR35562:SF2">
    <property type="entry name" value="DNA ENDONUCLEASE SMRA-RELATED"/>
    <property type="match status" value="1"/>
</dbReference>
<sequence>MSKRHPKTGLSPEDAALWARVTETVTPMQAGRQNRALSDTATPSSRSKAGSSAQPDTASGRQRLAAPFARQPSPPDRPLPGNLSAPATDTRVGQRPLPGVDARTRRRLARGRRPIDRTLDLHGLTQVAAHRLLVSTVTRAVADGQRTLLVITGKGGQRFSQTDPRPAAFRRRADFGPEGGGVLRRMVPLWLSDAPLKAHVSSVSAAAPGHGGDGALYVLLKRQREKGGS</sequence>
<keyword evidence="3" id="KW-0255">Endonuclease</keyword>
<reference evidence="3 4" key="1">
    <citation type="submission" date="2018-10" db="EMBL/GenBank/DDBJ databases">
        <title>Genomic Encyclopedia of Archaeal and Bacterial Type Strains, Phase II (KMG-II): from individual species to whole genera.</title>
        <authorList>
            <person name="Goeker M."/>
        </authorList>
    </citation>
    <scope>NUCLEOTIDE SEQUENCE [LARGE SCALE GENOMIC DNA]</scope>
    <source>
        <strain evidence="3 4">DSM 25217</strain>
    </source>
</reference>
<feature type="domain" description="Smr" evidence="2">
    <location>
        <begin position="119"/>
        <end position="221"/>
    </location>
</feature>
<organism evidence="3 4">
    <name type="scientific">Eilatimonas milleporae</name>
    <dbReference type="NCBI Taxonomy" id="911205"/>
    <lineage>
        <taxon>Bacteria</taxon>
        <taxon>Pseudomonadati</taxon>
        <taxon>Pseudomonadota</taxon>
        <taxon>Alphaproteobacteria</taxon>
        <taxon>Kordiimonadales</taxon>
        <taxon>Kordiimonadaceae</taxon>
        <taxon>Eilatimonas</taxon>
    </lineage>
</organism>
<keyword evidence="3" id="KW-0378">Hydrolase</keyword>
<name>A0A3M0C0D5_9PROT</name>
<dbReference type="InParanoid" id="A0A3M0C0D5"/>
<keyword evidence="4" id="KW-1185">Reference proteome</keyword>
<dbReference type="OrthoDB" id="7165597at2"/>
<protein>
    <submittedName>
        <fullName evidence="3">DNA-nicking Smr family endonuclease</fullName>
    </submittedName>
</protein>
<evidence type="ECO:0000313" key="4">
    <source>
        <dbReference type="Proteomes" id="UP000271227"/>
    </source>
</evidence>
<keyword evidence="3" id="KW-0540">Nuclease</keyword>
<feature type="region of interest" description="Disordered" evidence="1">
    <location>
        <begin position="1"/>
        <end position="99"/>
    </location>
</feature>
<gene>
    <name evidence="3" type="ORF">BXY39_3307</name>
</gene>
<dbReference type="PROSITE" id="PS50828">
    <property type="entry name" value="SMR"/>
    <property type="match status" value="1"/>
</dbReference>
<feature type="compositionally biased region" description="Polar residues" evidence="1">
    <location>
        <begin position="23"/>
        <end position="60"/>
    </location>
</feature>
<dbReference type="FunCoup" id="A0A3M0C0D5">
    <property type="interactions" value="26"/>
</dbReference>
<evidence type="ECO:0000259" key="2">
    <source>
        <dbReference type="PROSITE" id="PS50828"/>
    </source>
</evidence>
<dbReference type="AlphaFoldDB" id="A0A3M0C0D5"/>
<evidence type="ECO:0000256" key="1">
    <source>
        <dbReference type="SAM" id="MobiDB-lite"/>
    </source>
</evidence>